<sequence length="61" mass="6311">MRSRRAPIGTGAVRPPAAAVVWDMGLAPWKLLSHAFAVLLGKEPPGSPADPGVRPGGQVWG</sequence>
<accession>A0ABN3KR86</accession>
<reference evidence="1 2" key="1">
    <citation type="journal article" date="2019" name="Int. J. Syst. Evol. Microbiol.">
        <title>The Global Catalogue of Microorganisms (GCM) 10K type strain sequencing project: providing services to taxonomists for standard genome sequencing and annotation.</title>
        <authorList>
            <consortium name="The Broad Institute Genomics Platform"/>
            <consortium name="The Broad Institute Genome Sequencing Center for Infectious Disease"/>
            <person name="Wu L."/>
            <person name="Ma J."/>
        </authorList>
    </citation>
    <scope>NUCLEOTIDE SEQUENCE [LARGE SCALE GENOMIC DNA]</scope>
    <source>
        <strain evidence="1 2">JCM 6923</strain>
    </source>
</reference>
<evidence type="ECO:0000313" key="1">
    <source>
        <dbReference type="EMBL" id="GAA2467451.1"/>
    </source>
</evidence>
<protein>
    <submittedName>
        <fullName evidence="1">Uncharacterized protein</fullName>
    </submittedName>
</protein>
<proteinExistence type="predicted"/>
<comment type="caution">
    <text evidence="1">The sequence shown here is derived from an EMBL/GenBank/DDBJ whole genome shotgun (WGS) entry which is preliminary data.</text>
</comment>
<organism evidence="1 2">
    <name type="scientific">Streptomyces graminearus</name>
    <dbReference type="NCBI Taxonomy" id="284030"/>
    <lineage>
        <taxon>Bacteria</taxon>
        <taxon>Bacillati</taxon>
        <taxon>Actinomycetota</taxon>
        <taxon>Actinomycetes</taxon>
        <taxon>Kitasatosporales</taxon>
        <taxon>Streptomycetaceae</taxon>
        <taxon>Streptomyces</taxon>
    </lineage>
</organism>
<name>A0ABN3KR86_9ACTN</name>
<evidence type="ECO:0000313" key="2">
    <source>
        <dbReference type="Proteomes" id="UP001501721"/>
    </source>
</evidence>
<dbReference type="Proteomes" id="UP001501721">
    <property type="component" value="Unassembled WGS sequence"/>
</dbReference>
<gene>
    <name evidence="1" type="ORF">GCM10010422_05840</name>
</gene>
<keyword evidence="2" id="KW-1185">Reference proteome</keyword>
<dbReference type="EMBL" id="BAAATL010000002">
    <property type="protein sequence ID" value="GAA2467451.1"/>
    <property type="molecule type" value="Genomic_DNA"/>
</dbReference>